<reference evidence="4" key="2">
    <citation type="submission" date="2021-04" db="EMBL/GenBank/DDBJ databases">
        <authorList>
            <person name="Gilroy R."/>
        </authorList>
    </citation>
    <scope>NUCLEOTIDE SEQUENCE</scope>
    <source>
        <strain evidence="4">CHK192-9172</strain>
    </source>
</reference>
<dbReference type="EMBL" id="DXCH01000184">
    <property type="protein sequence ID" value="HIZ07594.1"/>
    <property type="molecule type" value="Genomic_DNA"/>
</dbReference>
<dbReference type="InterPro" id="IPR050273">
    <property type="entry name" value="GppA/Ppx_hydrolase"/>
</dbReference>
<dbReference type="SUPFAM" id="SSF109604">
    <property type="entry name" value="HD-domain/PDEase-like"/>
    <property type="match status" value="1"/>
</dbReference>
<dbReference type="PANTHER" id="PTHR30005">
    <property type="entry name" value="EXOPOLYPHOSPHATASE"/>
    <property type="match status" value="1"/>
</dbReference>
<dbReference type="GO" id="GO:0016462">
    <property type="term" value="F:pyrophosphatase activity"/>
    <property type="evidence" value="ECO:0007669"/>
    <property type="project" value="TreeGrafter"/>
</dbReference>
<dbReference type="Gene3D" id="3.30.420.40">
    <property type="match status" value="1"/>
</dbReference>
<feature type="domain" description="Ppx/GppA phosphatase N-terminal" evidence="2">
    <location>
        <begin position="29"/>
        <end position="174"/>
    </location>
</feature>
<gene>
    <name evidence="4" type="ORF">IAA08_06635</name>
</gene>
<organism evidence="4 5">
    <name type="scientific">Candidatus Eubacterium avistercoris</name>
    <dbReference type="NCBI Taxonomy" id="2838567"/>
    <lineage>
        <taxon>Bacteria</taxon>
        <taxon>Bacillati</taxon>
        <taxon>Bacillota</taxon>
        <taxon>Clostridia</taxon>
        <taxon>Eubacteriales</taxon>
        <taxon>Eubacteriaceae</taxon>
        <taxon>Eubacterium</taxon>
    </lineage>
</organism>
<evidence type="ECO:0000259" key="2">
    <source>
        <dbReference type="Pfam" id="PF02541"/>
    </source>
</evidence>
<evidence type="ECO:0000313" key="5">
    <source>
        <dbReference type="Proteomes" id="UP000824024"/>
    </source>
</evidence>
<name>A0A9D2D328_9FIRM</name>
<dbReference type="Pfam" id="PF21447">
    <property type="entry name" value="Ppx-GppA_III"/>
    <property type="match status" value="1"/>
</dbReference>
<dbReference type="InterPro" id="IPR003695">
    <property type="entry name" value="Ppx_GppA_N"/>
</dbReference>
<dbReference type="Gene3D" id="1.10.3210.10">
    <property type="entry name" value="Hypothetical protein af1432"/>
    <property type="match status" value="1"/>
</dbReference>
<proteinExistence type="inferred from homology"/>
<comment type="similarity">
    <text evidence="1">Belongs to the GppA/Ppx family.</text>
</comment>
<dbReference type="PANTHER" id="PTHR30005:SF0">
    <property type="entry name" value="RETROGRADE REGULATION PROTEIN 2"/>
    <property type="match status" value="1"/>
</dbReference>
<evidence type="ECO:0000313" key="4">
    <source>
        <dbReference type="EMBL" id="HIZ07594.1"/>
    </source>
</evidence>
<evidence type="ECO:0000256" key="1">
    <source>
        <dbReference type="ARBA" id="ARBA00007125"/>
    </source>
</evidence>
<dbReference type="Gene3D" id="3.30.420.150">
    <property type="entry name" value="Exopolyphosphatase. Domain 2"/>
    <property type="match status" value="1"/>
</dbReference>
<sequence>MKITTLASIYIGSYEIYFKIQELVSKRKIRDVENIRCRLNLGPELYKDSAIDYETVDELCERLNDLKKISETYRCDECRVYAGSALRHAGNKVFVLDQVKIRTGLDIRILSNSEQKNLGYRAVSVMDDFPQITKEGCAILDIGGGSMQITMFEGGHMNLTKQIPFGTMRVMNNLTLLRHTTGHPESQIMEMADKEMEAFRILYGGNKKIKHIVVLGKYLNDICRHQLNTPCELGISPSAQYQEVMKASEFKTYISEICGSTMEELGEKFDFLNINDPVFFPSMIMYYCLIKAFKAEYIWVPSLDINDGIGYAYAQNRKILKCEHNYEDDVISCAKEIAKRYNCDEKHIETMERFSLGIFDTTKKFHGMTKRERLLLQTAVYLHDCGKYVCLSGHSQMSYHMIMASEIIGLTHRERKIIALAVKYHEMPLEEYDEYDGELTTEDYMVVAKISAILRLSNALDRSHKQKMQEFKITVKERDLVITVRSEKRFYWEQIKFQQEAEIFEKVFCLKPVLKEKRL</sequence>
<dbReference type="Proteomes" id="UP000824024">
    <property type="component" value="Unassembled WGS sequence"/>
</dbReference>
<dbReference type="SUPFAM" id="SSF53067">
    <property type="entry name" value="Actin-like ATPase domain"/>
    <property type="match status" value="2"/>
</dbReference>
<dbReference type="InterPro" id="IPR048950">
    <property type="entry name" value="Ppx_GppA_C"/>
</dbReference>
<comment type="caution">
    <text evidence="4">The sequence shown here is derived from an EMBL/GenBank/DDBJ whole genome shotgun (WGS) entry which is preliminary data.</text>
</comment>
<accession>A0A9D2D328</accession>
<dbReference type="Pfam" id="PF02541">
    <property type="entry name" value="Ppx-GppA"/>
    <property type="match status" value="1"/>
</dbReference>
<protein>
    <submittedName>
        <fullName evidence="4">HD domain-containing protein</fullName>
    </submittedName>
</protein>
<evidence type="ECO:0000259" key="3">
    <source>
        <dbReference type="Pfam" id="PF21447"/>
    </source>
</evidence>
<feature type="domain" description="Ppx/GppA phosphatase C-terminal" evidence="3">
    <location>
        <begin position="334"/>
        <end position="490"/>
    </location>
</feature>
<reference evidence="4" key="1">
    <citation type="journal article" date="2021" name="PeerJ">
        <title>Extensive microbial diversity within the chicken gut microbiome revealed by metagenomics and culture.</title>
        <authorList>
            <person name="Gilroy R."/>
            <person name="Ravi A."/>
            <person name="Getino M."/>
            <person name="Pursley I."/>
            <person name="Horton D.L."/>
            <person name="Alikhan N.F."/>
            <person name="Baker D."/>
            <person name="Gharbi K."/>
            <person name="Hall N."/>
            <person name="Watson M."/>
            <person name="Adriaenssens E.M."/>
            <person name="Foster-Nyarko E."/>
            <person name="Jarju S."/>
            <person name="Secka A."/>
            <person name="Antonio M."/>
            <person name="Oren A."/>
            <person name="Chaudhuri R.R."/>
            <person name="La Ragione R."/>
            <person name="Hildebrand F."/>
            <person name="Pallen M.J."/>
        </authorList>
    </citation>
    <scope>NUCLEOTIDE SEQUENCE</scope>
    <source>
        <strain evidence="4">CHK192-9172</strain>
    </source>
</reference>
<dbReference type="InterPro" id="IPR043129">
    <property type="entry name" value="ATPase_NBD"/>
</dbReference>
<dbReference type="AlphaFoldDB" id="A0A9D2D328"/>